<evidence type="ECO:0000313" key="1">
    <source>
        <dbReference type="EMBL" id="GFX93623.1"/>
    </source>
</evidence>
<proteinExistence type="predicted"/>
<comment type="caution">
    <text evidence="1">The sequence shown here is derived from an EMBL/GenBank/DDBJ whole genome shotgun (WGS) entry which is preliminary data.</text>
</comment>
<keyword evidence="2" id="KW-1185">Reference proteome</keyword>
<protein>
    <submittedName>
        <fullName evidence="1">Uncharacterized protein</fullName>
    </submittedName>
</protein>
<accession>A0A8X6REN4</accession>
<dbReference type="EMBL" id="BMAU01021175">
    <property type="protein sequence ID" value="GFX93623.1"/>
    <property type="molecule type" value="Genomic_DNA"/>
</dbReference>
<dbReference type="Proteomes" id="UP000887159">
    <property type="component" value="Unassembled WGS sequence"/>
</dbReference>
<name>A0A8X6REN4_TRICX</name>
<reference evidence="1" key="1">
    <citation type="submission" date="2020-08" db="EMBL/GenBank/DDBJ databases">
        <title>Multicomponent nature underlies the extraordinary mechanical properties of spider dragline silk.</title>
        <authorList>
            <person name="Kono N."/>
            <person name="Nakamura H."/>
            <person name="Mori M."/>
            <person name="Yoshida Y."/>
            <person name="Ohtoshi R."/>
            <person name="Malay A.D."/>
            <person name="Moran D.A.P."/>
            <person name="Tomita M."/>
            <person name="Numata K."/>
            <person name="Arakawa K."/>
        </authorList>
    </citation>
    <scope>NUCLEOTIDE SEQUENCE</scope>
</reference>
<evidence type="ECO:0000313" key="2">
    <source>
        <dbReference type="Proteomes" id="UP000887159"/>
    </source>
</evidence>
<gene>
    <name evidence="1" type="ORF">TNCV_1588001</name>
</gene>
<sequence length="70" mass="8023">MYREFEKIELLTITPGRGLDITYSVTEIVDGSQRIILLAEISQTVRNIPFAMSRMAAGTVPRMHDVVWRE</sequence>
<organism evidence="1 2">
    <name type="scientific">Trichonephila clavipes</name>
    <name type="common">Golden silk orbweaver</name>
    <name type="synonym">Nephila clavipes</name>
    <dbReference type="NCBI Taxonomy" id="2585209"/>
    <lineage>
        <taxon>Eukaryota</taxon>
        <taxon>Metazoa</taxon>
        <taxon>Ecdysozoa</taxon>
        <taxon>Arthropoda</taxon>
        <taxon>Chelicerata</taxon>
        <taxon>Arachnida</taxon>
        <taxon>Araneae</taxon>
        <taxon>Araneomorphae</taxon>
        <taxon>Entelegynae</taxon>
        <taxon>Araneoidea</taxon>
        <taxon>Nephilidae</taxon>
        <taxon>Trichonephila</taxon>
    </lineage>
</organism>
<dbReference type="AlphaFoldDB" id="A0A8X6REN4"/>